<keyword evidence="4 10" id="KW-0963">Cytoplasm</keyword>
<evidence type="ECO:0000256" key="7">
    <source>
        <dbReference type="ARBA" id="ARBA00023004"/>
    </source>
</evidence>
<feature type="region of interest" description="Disordered" evidence="11">
    <location>
        <begin position="240"/>
        <end position="259"/>
    </location>
</feature>
<proteinExistence type="inferred from homology"/>
<evidence type="ECO:0000256" key="3">
    <source>
        <dbReference type="ARBA" id="ARBA00022485"/>
    </source>
</evidence>
<feature type="short sequence motif" description="Cx2C motif 2" evidence="10">
    <location>
        <begin position="341"/>
        <end position="344"/>
    </location>
</feature>
<dbReference type="PANTHER" id="PTHR13273">
    <property type="entry name" value="ANAMORSIN"/>
    <property type="match status" value="1"/>
</dbReference>
<feature type="region of interest" description="Disordered" evidence="11">
    <location>
        <begin position="1"/>
        <end position="25"/>
    </location>
</feature>
<evidence type="ECO:0000256" key="6">
    <source>
        <dbReference type="ARBA" id="ARBA00022723"/>
    </source>
</evidence>
<evidence type="ECO:0000313" key="15">
    <source>
        <dbReference type="Proteomes" id="UP000799436"/>
    </source>
</evidence>
<feature type="compositionally biased region" description="Polar residues" evidence="11">
    <location>
        <begin position="15"/>
        <end position="25"/>
    </location>
</feature>
<dbReference type="Gene3D" id="3.40.50.11000">
    <property type="entry name" value="Fe-S cluster assembly protein Dre2, N-terminal domain"/>
    <property type="match status" value="1"/>
</dbReference>
<dbReference type="AlphaFoldDB" id="A0A6G1LB97"/>
<name>A0A6G1LB97_9PEZI</name>
<dbReference type="EMBL" id="ML995828">
    <property type="protein sequence ID" value="KAF2770116.1"/>
    <property type="molecule type" value="Genomic_DNA"/>
</dbReference>
<comment type="caution">
    <text evidence="10">Lacks conserved residue(s) required for the propagation of feature annotation.</text>
</comment>
<dbReference type="InterPro" id="IPR031838">
    <property type="entry name" value="Dre2_N"/>
</dbReference>
<dbReference type="GO" id="GO:0009055">
    <property type="term" value="F:electron transfer activity"/>
    <property type="evidence" value="ECO:0007669"/>
    <property type="project" value="UniProtKB-UniRule"/>
</dbReference>
<feature type="binding site" evidence="10">
    <location>
        <position position="344"/>
    </location>
    <ligand>
        <name>[4Fe-4S] cluster</name>
        <dbReference type="ChEBI" id="CHEBI:49883"/>
    </ligand>
</feature>
<comment type="subcellular location">
    <subcellularLocation>
        <location evidence="10">Cytoplasm</location>
    </subcellularLocation>
    <subcellularLocation>
        <location evidence="10">Mitochondrion intermembrane space</location>
    </subcellularLocation>
</comment>
<dbReference type="PANTHER" id="PTHR13273:SF14">
    <property type="entry name" value="ANAMORSIN"/>
    <property type="match status" value="1"/>
</dbReference>
<feature type="domain" description="Fe-S cluster assembly protein Dre2 N-terminal" evidence="13">
    <location>
        <begin position="28"/>
        <end position="160"/>
    </location>
</feature>
<feature type="binding site" evidence="10">
    <location>
        <position position="282"/>
    </location>
    <ligand>
        <name>[2Fe-2S] cluster</name>
        <dbReference type="ChEBI" id="CHEBI:190135"/>
    </ligand>
</feature>
<dbReference type="GO" id="GO:0051539">
    <property type="term" value="F:4 iron, 4 sulfur cluster binding"/>
    <property type="evidence" value="ECO:0007669"/>
    <property type="project" value="UniProtKB-KW"/>
</dbReference>
<evidence type="ECO:0000256" key="9">
    <source>
        <dbReference type="ARBA" id="ARBA00023128"/>
    </source>
</evidence>
<dbReference type="InterPro" id="IPR007785">
    <property type="entry name" value="Anamorsin"/>
</dbReference>
<comment type="cofactor">
    <cofactor evidence="10">
        <name>[2Fe-2S] cluster</name>
        <dbReference type="ChEBI" id="CHEBI:190135"/>
    </cofactor>
</comment>
<dbReference type="Pfam" id="PF16803">
    <property type="entry name" value="DRE2_N"/>
    <property type="match status" value="1"/>
</dbReference>
<keyword evidence="5 10" id="KW-0001">2Fe-2S</keyword>
<comment type="domain">
    <text evidence="10">The C-terminal domain binds 2 Fe-S clusters but is otherwise mostly in an intrinsically disordered conformation.</text>
</comment>
<comment type="domain">
    <text evidence="10">The N-terminal domain has structural similarity with S-adenosyl-L-methionine-dependent methyltransferases, but does not bind S-adenosyl-L-methionine. It is required for correct assembly of the 2 Fe-S clusters.</text>
</comment>
<keyword evidence="8 10" id="KW-0411">Iron-sulfur</keyword>
<dbReference type="InterPro" id="IPR046408">
    <property type="entry name" value="CIAPIN1"/>
</dbReference>
<evidence type="ECO:0000259" key="13">
    <source>
        <dbReference type="Pfam" id="PF16803"/>
    </source>
</evidence>
<keyword evidence="15" id="KW-1185">Reference proteome</keyword>
<feature type="short sequence motif" description="Cx2C motif 1" evidence="10">
    <location>
        <begin position="330"/>
        <end position="333"/>
    </location>
</feature>
<evidence type="ECO:0000313" key="14">
    <source>
        <dbReference type="EMBL" id="KAF2770116.1"/>
    </source>
</evidence>
<dbReference type="Pfam" id="PF05093">
    <property type="entry name" value="CIAPIN1"/>
    <property type="match status" value="1"/>
</dbReference>
<comment type="cofactor">
    <cofactor evidence="1 10">
        <name>[4Fe-4S] cluster</name>
        <dbReference type="ChEBI" id="CHEBI:49883"/>
    </cofactor>
</comment>
<feature type="region of interest" description="Disordered" evidence="11">
    <location>
        <begin position="182"/>
        <end position="217"/>
    </location>
</feature>
<keyword evidence="9 10" id="KW-0496">Mitochondrion</keyword>
<comment type="domain">
    <text evidence="10">The twin Cx2C motifs are involved in the recognition by the mitochondrial MIA40-ERV1 disulfide relay system. The formation of 2 disulfide bonds in the Cx2C motifs through dithiol/disulfide exchange reactions effectively traps the protein in the mitochondrial intermembrane space.</text>
</comment>
<dbReference type="OrthoDB" id="311633at2759"/>
<evidence type="ECO:0000256" key="10">
    <source>
        <dbReference type="HAMAP-Rule" id="MF_03115"/>
    </source>
</evidence>
<accession>A0A6G1LB97</accession>
<dbReference type="GO" id="GO:0005758">
    <property type="term" value="C:mitochondrial intermembrane space"/>
    <property type="evidence" value="ECO:0007669"/>
    <property type="project" value="UniProtKB-SubCell"/>
</dbReference>
<evidence type="ECO:0000256" key="11">
    <source>
        <dbReference type="SAM" id="MobiDB-lite"/>
    </source>
</evidence>
<reference evidence="14" key="1">
    <citation type="journal article" date="2020" name="Stud. Mycol.">
        <title>101 Dothideomycetes genomes: a test case for predicting lifestyles and emergence of pathogens.</title>
        <authorList>
            <person name="Haridas S."/>
            <person name="Albert R."/>
            <person name="Binder M."/>
            <person name="Bloem J."/>
            <person name="Labutti K."/>
            <person name="Salamov A."/>
            <person name="Andreopoulos B."/>
            <person name="Baker S."/>
            <person name="Barry K."/>
            <person name="Bills G."/>
            <person name="Bluhm B."/>
            <person name="Cannon C."/>
            <person name="Castanera R."/>
            <person name="Culley D."/>
            <person name="Daum C."/>
            <person name="Ezra D."/>
            <person name="Gonzalez J."/>
            <person name="Henrissat B."/>
            <person name="Kuo A."/>
            <person name="Liang C."/>
            <person name="Lipzen A."/>
            <person name="Lutzoni F."/>
            <person name="Magnuson J."/>
            <person name="Mondo S."/>
            <person name="Nolan M."/>
            <person name="Ohm R."/>
            <person name="Pangilinan J."/>
            <person name="Park H.-J."/>
            <person name="Ramirez L."/>
            <person name="Alfaro M."/>
            <person name="Sun H."/>
            <person name="Tritt A."/>
            <person name="Yoshinaga Y."/>
            <person name="Zwiers L.-H."/>
            <person name="Turgeon B."/>
            <person name="Goodwin S."/>
            <person name="Spatafora J."/>
            <person name="Crous P."/>
            <person name="Grigoriev I."/>
        </authorList>
    </citation>
    <scope>NUCLEOTIDE SEQUENCE</scope>
    <source>
        <strain evidence="14">CBS 116005</strain>
    </source>
</reference>
<feature type="compositionally biased region" description="Polar residues" evidence="11">
    <location>
        <begin position="190"/>
        <end position="204"/>
    </location>
</feature>
<sequence length="367" mass="39527">MAPALTIDNEPDFSFPTTAPTKPTQQRRTLLLAPPSLSSHPEVLTRVAEAYDRNVTDIQMLDRLAMGLVALPAATYDVVLLLTDVDGSRTESLPLLNREVMGKLVESLKEGGQLRSQDGAFGAQQGAELNEAILAGLVQNGNGGGMRKPESSRAVQTVKLSFGKKKANAAAVPANGVEAANMSKRKSEDISQSTATLAQANGSERTGPVKATPAGVGFVDLHDDFGDEYEDDMDEDMEIPSQEELDRAERIDPDTLLTEEDRQRPIIVPEACKPNTKRRRACKDCTCGLAERIAAEDKEKRENADANLAKLSVNDLTEVDFTVQGKVGSCGNCALGDAFRCDGCPYIGLPAFKPGEEVRLLNNEVQL</sequence>
<dbReference type="GO" id="GO:0046872">
    <property type="term" value="F:metal ion binding"/>
    <property type="evidence" value="ECO:0007669"/>
    <property type="project" value="UniProtKB-KW"/>
</dbReference>
<dbReference type="GO" id="GO:0016226">
    <property type="term" value="P:iron-sulfur cluster assembly"/>
    <property type="evidence" value="ECO:0007669"/>
    <property type="project" value="UniProtKB-UniRule"/>
</dbReference>
<evidence type="ECO:0000259" key="12">
    <source>
        <dbReference type="Pfam" id="PF05093"/>
    </source>
</evidence>
<dbReference type="HAMAP" id="MF_03115">
    <property type="entry name" value="Anamorsin"/>
    <property type="match status" value="1"/>
</dbReference>
<dbReference type="Proteomes" id="UP000799436">
    <property type="component" value="Unassembled WGS sequence"/>
</dbReference>
<feature type="region of interest" description="Fe-S binding site B" evidence="10">
    <location>
        <begin position="330"/>
        <end position="344"/>
    </location>
</feature>
<protein>
    <submittedName>
        <fullName evidence="14">DUF689-domain-containing protein</fullName>
    </submittedName>
</protein>
<keyword evidence="7 10" id="KW-0408">Iron</keyword>
<evidence type="ECO:0000256" key="2">
    <source>
        <dbReference type="ARBA" id="ARBA00008169"/>
    </source>
</evidence>
<feature type="binding site" evidence="10">
    <location>
        <position position="333"/>
    </location>
    <ligand>
        <name>[4Fe-4S] cluster</name>
        <dbReference type="ChEBI" id="CHEBI:49883"/>
    </ligand>
</feature>
<feature type="binding site" evidence="10">
    <location>
        <position position="341"/>
    </location>
    <ligand>
        <name>[4Fe-4S] cluster</name>
        <dbReference type="ChEBI" id="CHEBI:49883"/>
    </ligand>
</feature>
<feature type="binding site" evidence="10">
    <location>
        <position position="285"/>
    </location>
    <ligand>
        <name>[2Fe-2S] cluster</name>
        <dbReference type="ChEBI" id="CHEBI:190135"/>
    </ligand>
</feature>
<dbReference type="GO" id="GO:0051537">
    <property type="term" value="F:2 iron, 2 sulfur cluster binding"/>
    <property type="evidence" value="ECO:0007669"/>
    <property type="project" value="UniProtKB-UniRule"/>
</dbReference>
<keyword evidence="6 10" id="KW-0479">Metal-binding</keyword>
<keyword evidence="3 10" id="KW-0004">4Fe-4S</keyword>
<feature type="domain" description="Anamorsin C-terminal" evidence="12">
    <location>
        <begin position="267"/>
        <end position="360"/>
    </location>
</feature>
<feature type="binding site" evidence="10">
    <location>
        <position position="272"/>
    </location>
    <ligand>
        <name>[2Fe-2S] cluster</name>
        <dbReference type="ChEBI" id="CHEBI:190135"/>
    </ligand>
</feature>
<organism evidence="14 15">
    <name type="scientific">Teratosphaeria nubilosa</name>
    <dbReference type="NCBI Taxonomy" id="161662"/>
    <lineage>
        <taxon>Eukaryota</taxon>
        <taxon>Fungi</taxon>
        <taxon>Dikarya</taxon>
        <taxon>Ascomycota</taxon>
        <taxon>Pezizomycotina</taxon>
        <taxon>Dothideomycetes</taxon>
        <taxon>Dothideomycetidae</taxon>
        <taxon>Mycosphaerellales</taxon>
        <taxon>Teratosphaeriaceae</taxon>
        <taxon>Teratosphaeria</taxon>
    </lineage>
</organism>
<feature type="binding site" evidence="10">
    <location>
        <position position="287"/>
    </location>
    <ligand>
        <name>[2Fe-2S] cluster</name>
        <dbReference type="ChEBI" id="CHEBI:190135"/>
    </ligand>
</feature>
<feature type="binding site" evidence="10">
    <location>
        <position position="330"/>
    </location>
    <ligand>
        <name>[4Fe-4S] cluster</name>
        <dbReference type="ChEBI" id="CHEBI:49883"/>
    </ligand>
</feature>
<evidence type="ECO:0000256" key="8">
    <source>
        <dbReference type="ARBA" id="ARBA00023014"/>
    </source>
</evidence>
<evidence type="ECO:0000256" key="4">
    <source>
        <dbReference type="ARBA" id="ARBA00022490"/>
    </source>
</evidence>
<comment type="similarity">
    <text evidence="2 10">Belongs to the anamorsin family.</text>
</comment>
<feature type="compositionally biased region" description="Basic and acidic residues" evidence="11">
    <location>
        <begin position="244"/>
        <end position="259"/>
    </location>
</feature>
<evidence type="ECO:0000256" key="1">
    <source>
        <dbReference type="ARBA" id="ARBA00001966"/>
    </source>
</evidence>
<evidence type="ECO:0000256" key="5">
    <source>
        <dbReference type="ARBA" id="ARBA00022714"/>
    </source>
</evidence>
<gene>
    <name evidence="14" type="ORF">EJ03DRAFT_373958</name>
</gene>